<keyword evidence="6" id="KW-1185">Reference proteome</keyword>
<comment type="similarity">
    <text evidence="1 3">Belongs to the short-chain dehydrogenases/reductases (SDR) family.</text>
</comment>
<dbReference type="InterPro" id="IPR051911">
    <property type="entry name" value="SDR_oxidoreductase"/>
</dbReference>
<gene>
    <name evidence="5" type="ORF">JOE42_001552</name>
</gene>
<name>A0ABS2KS82_9NOCA</name>
<dbReference type="InterPro" id="IPR002347">
    <property type="entry name" value="SDR_fam"/>
</dbReference>
<dbReference type="PANTHER" id="PTHR43976:SF16">
    <property type="entry name" value="SHORT-CHAIN DEHYDROGENASE_REDUCTASE FAMILY PROTEIN"/>
    <property type="match status" value="1"/>
</dbReference>
<dbReference type="PANTHER" id="PTHR43976">
    <property type="entry name" value="SHORT CHAIN DEHYDROGENASE"/>
    <property type="match status" value="1"/>
</dbReference>
<dbReference type="RefSeq" id="WP_204867692.1">
    <property type="nucleotide sequence ID" value="NZ_JAFBBK010000001.1"/>
</dbReference>
<dbReference type="SUPFAM" id="SSF51735">
    <property type="entry name" value="NAD(P)-binding Rossmann-fold domains"/>
    <property type="match status" value="1"/>
</dbReference>
<evidence type="ECO:0000313" key="5">
    <source>
        <dbReference type="EMBL" id="MBM7414819.1"/>
    </source>
</evidence>
<reference evidence="5 6" key="1">
    <citation type="submission" date="2021-01" db="EMBL/GenBank/DDBJ databases">
        <title>Genomics of switchgrass bacterial isolates.</title>
        <authorList>
            <person name="Shade A."/>
        </authorList>
    </citation>
    <scope>NUCLEOTIDE SEQUENCE [LARGE SCALE GENOMIC DNA]</scope>
    <source>
        <strain evidence="5 6">PvP111</strain>
    </source>
</reference>
<evidence type="ECO:0000256" key="2">
    <source>
        <dbReference type="ARBA" id="ARBA00023002"/>
    </source>
</evidence>
<dbReference type="EMBL" id="JAFBBK010000001">
    <property type="protein sequence ID" value="MBM7414819.1"/>
    <property type="molecule type" value="Genomic_DNA"/>
</dbReference>
<protein>
    <submittedName>
        <fullName evidence="5">NAD(P)-dependent dehydrogenase (Short-subunit alcohol dehydrogenase family)</fullName>
    </submittedName>
</protein>
<evidence type="ECO:0000313" key="6">
    <source>
        <dbReference type="Proteomes" id="UP000703038"/>
    </source>
</evidence>
<sequence length="290" mass="31044">MSGRVWLITGASRGLGRALVDRVLHVGDTVIATVRGEADFPAHERLVVDHLDVRDRGAARAVVCSVVEKFGRLDVLVDNAGHGAVGAIEETTEQEARDIVDTNFFGALWLSQAAVEVMRPRRSGHIVQISTVGAVGTMPTLGLYAASKWALEAFSEAMAAEVKDFGIRVTLAELGAVDTQWGTGSMRFSAPSPDYDDLRTAVFGAPAVPWPREGTGGGTAPADAAAAIVDHVRSPSDDRLRLLVGDDAPGQVAEALTRRLGDYRRDERFPTTALARSITTPIDYEVTIER</sequence>
<evidence type="ECO:0000259" key="4">
    <source>
        <dbReference type="SMART" id="SM00822"/>
    </source>
</evidence>
<dbReference type="Gene3D" id="3.40.50.720">
    <property type="entry name" value="NAD(P)-binding Rossmann-like Domain"/>
    <property type="match status" value="1"/>
</dbReference>
<dbReference type="InterPro" id="IPR036291">
    <property type="entry name" value="NAD(P)-bd_dom_sf"/>
</dbReference>
<dbReference type="SMART" id="SM00822">
    <property type="entry name" value="PKS_KR"/>
    <property type="match status" value="1"/>
</dbReference>
<dbReference type="PRINTS" id="PR00080">
    <property type="entry name" value="SDRFAMILY"/>
</dbReference>
<dbReference type="Pfam" id="PF00106">
    <property type="entry name" value="adh_short"/>
    <property type="match status" value="1"/>
</dbReference>
<dbReference type="InterPro" id="IPR057326">
    <property type="entry name" value="KR_dom"/>
</dbReference>
<keyword evidence="2" id="KW-0560">Oxidoreductase</keyword>
<dbReference type="PRINTS" id="PR00081">
    <property type="entry name" value="GDHRDH"/>
</dbReference>
<evidence type="ECO:0000256" key="3">
    <source>
        <dbReference type="RuleBase" id="RU000363"/>
    </source>
</evidence>
<proteinExistence type="inferred from homology"/>
<organism evidence="5 6">
    <name type="scientific">Rhodococcoides corynebacterioides</name>
    <dbReference type="NCBI Taxonomy" id="53972"/>
    <lineage>
        <taxon>Bacteria</taxon>
        <taxon>Bacillati</taxon>
        <taxon>Actinomycetota</taxon>
        <taxon>Actinomycetes</taxon>
        <taxon>Mycobacteriales</taxon>
        <taxon>Nocardiaceae</taxon>
        <taxon>Rhodococcoides</taxon>
    </lineage>
</organism>
<evidence type="ECO:0000256" key="1">
    <source>
        <dbReference type="ARBA" id="ARBA00006484"/>
    </source>
</evidence>
<feature type="domain" description="Ketoreductase" evidence="4">
    <location>
        <begin position="4"/>
        <end position="175"/>
    </location>
</feature>
<accession>A0ABS2KS82</accession>
<dbReference type="Proteomes" id="UP000703038">
    <property type="component" value="Unassembled WGS sequence"/>
</dbReference>
<comment type="caution">
    <text evidence="5">The sequence shown here is derived from an EMBL/GenBank/DDBJ whole genome shotgun (WGS) entry which is preliminary data.</text>
</comment>